<protein>
    <submittedName>
        <fullName evidence="1">CDP-glycerol glycerophosphotransferase family protein</fullName>
    </submittedName>
</protein>
<dbReference type="Proteomes" id="UP000610846">
    <property type="component" value="Unassembled WGS sequence"/>
</dbReference>
<dbReference type="AlphaFoldDB" id="A0A927J1I7"/>
<organism evidence="1 2">
    <name type="scientific">Cellulosimicrobium arenosum</name>
    <dbReference type="NCBI Taxonomy" id="2708133"/>
    <lineage>
        <taxon>Bacteria</taxon>
        <taxon>Bacillati</taxon>
        <taxon>Actinomycetota</taxon>
        <taxon>Actinomycetes</taxon>
        <taxon>Micrococcales</taxon>
        <taxon>Promicromonosporaceae</taxon>
        <taxon>Cellulosimicrobium</taxon>
    </lineage>
</organism>
<sequence length="443" mass="49083">MPDLGTPRSSTFVHRGRHELGQLLLKGGSLAKRSVKAWFIQEPPPLDPPIEELPRYDVVAYFADTPNQAYQLRQWLPVLERVAHGHPLAVVTRNWAVTLELRQETTLPVIYSRTLDGLRRVYDQIDVKTVVYVNNGWRNFQSLIHQRSLHVHVNHGESDKVSMVSNQAKAYDHVVVAGQAAIERHARALINFDIDRLVVCGRPQLDLEVSPVLAPAPGRRTVVYAPTWSGEDDTNNYTSVDVYGVAIVRALLGLPDVRVVYKPHPRVLTATEPGVVGAHAEIARLLTAARAAGAPHEMPFDADILGLFDDADLLVTDISSVGLDFLYLRPEAPVVLTDRRTDRARIVAEAPVASAVDIVDGGSVGDVAEILAANLAADPRHDARLGVRDHYFGFPRGESSRRFLDFMSDCVDRRDAMLVGRPARAVQQPLRDHRARVDDIEAE</sequence>
<dbReference type="RefSeq" id="WP_191829771.1">
    <property type="nucleotide sequence ID" value="NZ_JACYHB010000013.1"/>
</dbReference>
<accession>A0A927J1I7</accession>
<name>A0A927J1I7_9MICO</name>
<reference evidence="1" key="2">
    <citation type="submission" date="2020-09" db="EMBL/GenBank/DDBJ databases">
        <authorList>
            <person name="Yu Y."/>
        </authorList>
    </citation>
    <scope>NUCLEOTIDE SEQUENCE</scope>
    <source>
        <strain evidence="1">KCTC 49039</strain>
    </source>
</reference>
<comment type="caution">
    <text evidence="1">The sequence shown here is derived from an EMBL/GenBank/DDBJ whole genome shotgun (WGS) entry which is preliminary data.</text>
</comment>
<evidence type="ECO:0000313" key="1">
    <source>
        <dbReference type="EMBL" id="MBD8080183.1"/>
    </source>
</evidence>
<dbReference type="EMBL" id="JACYHB010000013">
    <property type="protein sequence ID" value="MBD8080183.1"/>
    <property type="molecule type" value="Genomic_DNA"/>
</dbReference>
<dbReference type="Gene3D" id="3.40.50.12580">
    <property type="match status" value="1"/>
</dbReference>
<evidence type="ECO:0000313" key="2">
    <source>
        <dbReference type="Proteomes" id="UP000610846"/>
    </source>
</evidence>
<dbReference type="SUPFAM" id="SSF53756">
    <property type="entry name" value="UDP-Glycosyltransferase/glycogen phosphorylase"/>
    <property type="match status" value="1"/>
</dbReference>
<dbReference type="InterPro" id="IPR043148">
    <property type="entry name" value="TagF_C"/>
</dbReference>
<dbReference type="GO" id="GO:0016020">
    <property type="term" value="C:membrane"/>
    <property type="evidence" value="ECO:0007669"/>
    <property type="project" value="InterPro"/>
</dbReference>
<keyword evidence="2" id="KW-1185">Reference proteome</keyword>
<proteinExistence type="predicted"/>
<dbReference type="InterPro" id="IPR007554">
    <property type="entry name" value="Glycerophosphate_synth"/>
</dbReference>
<gene>
    <name evidence="1" type="ORF">IF651_14080</name>
</gene>
<dbReference type="Pfam" id="PF04464">
    <property type="entry name" value="Glyphos_transf"/>
    <property type="match status" value="1"/>
</dbReference>
<dbReference type="GO" id="GO:0047355">
    <property type="term" value="F:CDP-glycerol glycerophosphotransferase activity"/>
    <property type="evidence" value="ECO:0007669"/>
    <property type="project" value="InterPro"/>
</dbReference>
<reference evidence="1" key="1">
    <citation type="journal article" date="2018" name="Curr. Microbiol.">
        <title>Cellulosimicrobium arenosum sp. nov., Isolated from Marine Sediment Sand.</title>
        <authorList>
            <person name="Oh M."/>
            <person name="Kim J.H."/>
            <person name="Yoon J.H."/>
            <person name="Schumann P."/>
            <person name="Kim W."/>
        </authorList>
    </citation>
    <scope>NUCLEOTIDE SEQUENCE</scope>
    <source>
        <strain evidence="1">KCTC 49039</strain>
    </source>
</reference>